<dbReference type="InterPro" id="IPR050553">
    <property type="entry name" value="Thioredoxin_ResA/DsbE_sf"/>
</dbReference>
<name>A0A1F7WI29_9BACT</name>
<evidence type="ECO:0000313" key="3">
    <source>
        <dbReference type="Proteomes" id="UP000178735"/>
    </source>
</evidence>
<accession>A0A1F7WI29</accession>
<dbReference type="EMBL" id="MGFH01000207">
    <property type="protein sequence ID" value="OGM02484.1"/>
    <property type="molecule type" value="Genomic_DNA"/>
</dbReference>
<dbReference type="Gene3D" id="3.40.30.10">
    <property type="entry name" value="Glutaredoxin"/>
    <property type="match status" value="1"/>
</dbReference>
<feature type="domain" description="Thioredoxin" evidence="1">
    <location>
        <begin position="43"/>
        <end position="196"/>
    </location>
</feature>
<dbReference type="CDD" id="cd02966">
    <property type="entry name" value="TlpA_like_family"/>
    <property type="match status" value="1"/>
</dbReference>
<organism evidence="2 3">
    <name type="scientific">Candidatus Wallbacteria bacterium GWC2_49_35</name>
    <dbReference type="NCBI Taxonomy" id="1817813"/>
    <lineage>
        <taxon>Bacteria</taxon>
        <taxon>Candidatus Walliibacteriota</taxon>
    </lineage>
</organism>
<dbReference type="InterPro" id="IPR036249">
    <property type="entry name" value="Thioredoxin-like_sf"/>
</dbReference>
<dbReference type="SUPFAM" id="SSF52833">
    <property type="entry name" value="Thioredoxin-like"/>
    <property type="match status" value="1"/>
</dbReference>
<sequence length="200" mass="22115">MKITGPEAPFLLKIAAALLAASLIIFSTSVSWAQQEQAAFRALASGDSAPDISVVPVAGGAEMLLSFGGGDNSKAPALVWFWFMSCENCVKDMKFMRDIQKKYKKGIYLFAINVDKPLERAAVKNFVKNNGISGYQNFFDKITENTFSVSYDASDKFGINRTPAIFIIDKTGKIIFSAENDIDFDEVEKNIETAIKKRRD</sequence>
<dbReference type="Proteomes" id="UP000178735">
    <property type="component" value="Unassembled WGS sequence"/>
</dbReference>
<dbReference type="InterPro" id="IPR013766">
    <property type="entry name" value="Thioredoxin_domain"/>
</dbReference>
<evidence type="ECO:0000313" key="2">
    <source>
        <dbReference type="EMBL" id="OGM02484.1"/>
    </source>
</evidence>
<dbReference type="AlphaFoldDB" id="A0A1F7WI29"/>
<comment type="caution">
    <text evidence="2">The sequence shown here is derived from an EMBL/GenBank/DDBJ whole genome shotgun (WGS) entry which is preliminary data.</text>
</comment>
<dbReference type="STRING" id="1817813.A2008_03180"/>
<dbReference type="PANTHER" id="PTHR42852:SF18">
    <property type="entry name" value="CHROMOSOME UNDETERMINED SCAFFOLD_47, WHOLE GENOME SHOTGUN SEQUENCE"/>
    <property type="match status" value="1"/>
</dbReference>
<protein>
    <recommendedName>
        <fullName evidence="1">Thioredoxin domain-containing protein</fullName>
    </recommendedName>
</protein>
<gene>
    <name evidence="2" type="ORF">A2008_03180</name>
</gene>
<dbReference type="PANTHER" id="PTHR42852">
    <property type="entry name" value="THIOL:DISULFIDE INTERCHANGE PROTEIN DSBE"/>
    <property type="match status" value="1"/>
</dbReference>
<dbReference type="GO" id="GO:0016491">
    <property type="term" value="F:oxidoreductase activity"/>
    <property type="evidence" value="ECO:0007669"/>
    <property type="project" value="InterPro"/>
</dbReference>
<reference evidence="2 3" key="1">
    <citation type="journal article" date="2016" name="Nat. Commun.">
        <title>Thousands of microbial genomes shed light on interconnected biogeochemical processes in an aquifer system.</title>
        <authorList>
            <person name="Anantharaman K."/>
            <person name="Brown C.T."/>
            <person name="Hug L.A."/>
            <person name="Sharon I."/>
            <person name="Castelle C.J."/>
            <person name="Probst A.J."/>
            <person name="Thomas B.C."/>
            <person name="Singh A."/>
            <person name="Wilkins M.J."/>
            <person name="Karaoz U."/>
            <person name="Brodie E.L."/>
            <person name="Williams K.H."/>
            <person name="Hubbard S.S."/>
            <person name="Banfield J.F."/>
        </authorList>
    </citation>
    <scope>NUCLEOTIDE SEQUENCE [LARGE SCALE GENOMIC DNA]</scope>
</reference>
<evidence type="ECO:0000259" key="1">
    <source>
        <dbReference type="PROSITE" id="PS51352"/>
    </source>
</evidence>
<proteinExistence type="predicted"/>
<dbReference type="PROSITE" id="PS51352">
    <property type="entry name" value="THIOREDOXIN_2"/>
    <property type="match status" value="1"/>
</dbReference>
<dbReference type="InterPro" id="IPR013740">
    <property type="entry name" value="Redoxin"/>
</dbReference>
<dbReference type="Pfam" id="PF08534">
    <property type="entry name" value="Redoxin"/>
    <property type="match status" value="1"/>
</dbReference>